<feature type="compositionally biased region" description="Acidic residues" evidence="7">
    <location>
        <begin position="33"/>
        <end position="54"/>
    </location>
</feature>
<dbReference type="GO" id="GO:0032259">
    <property type="term" value="P:methylation"/>
    <property type="evidence" value="ECO:0007669"/>
    <property type="project" value="UniProtKB-KW"/>
</dbReference>
<evidence type="ECO:0000313" key="9">
    <source>
        <dbReference type="Proteomes" id="UP001652660"/>
    </source>
</evidence>
<keyword evidence="9" id="KW-1185">Reference proteome</keyword>
<feature type="compositionally biased region" description="Polar residues" evidence="7">
    <location>
        <begin position="9"/>
        <end position="22"/>
    </location>
</feature>
<keyword evidence="4 6" id="KW-0949">S-adenosyl-L-methionine</keyword>
<dbReference type="Pfam" id="PF22528">
    <property type="entry name" value="PRMT_C"/>
    <property type="match status" value="1"/>
</dbReference>
<dbReference type="AlphaFoldDB" id="A0A6P6SQA3"/>
<dbReference type="PANTHER" id="PTHR11006:SF53">
    <property type="entry name" value="PROTEIN ARGININE N-METHYLTRANSFERASE 3"/>
    <property type="match status" value="1"/>
</dbReference>
<dbReference type="OrthoDB" id="7848332at2759"/>
<dbReference type="Pfam" id="PF06325">
    <property type="entry name" value="PrmA"/>
    <property type="match status" value="1"/>
</dbReference>
<dbReference type="Gene3D" id="3.40.50.150">
    <property type="entry name" value="Vaccinia Virus protein VP39"/>
    <property type="match status" value="1"/>
</dbReference>
<dbReference type="PROSITE" id="PS51678">
    <property type="entry name" value="SAM_MT_PRMT"/>
    <property type="match status" value="1"/>
</dbReference>
<keyword evidence="2 6" id="KW-0489">Methyltransferase</keyword>
<dbReference type="InterPro" id="IPR055135">
    <property type="entry name" value="PRMT_dom"/>
</dbReference>
<proteinExistence type="predicted"/>
<dbReference type="GO" id="GO:0016274">
    <property type="term" value="F:protein-arginine N-methyltransferase activity"/>
    <property type="evidence" value="ECO:0007669"/>
    <property type="project" value="InterPro"/>
</dbReference>
<organism evidence="9 10">
    <name type="scientific">Coffea arabica</name>
    <name type="common">Arabian coffee</name>
    <dbReference type="NCBI Taxonomy" id="13443"/>
    <lineage>
        <taxon>Eukaryota</taxon>
        <taxon>Viridiplantae</taxon>
        <taxon>Streptophyta</taxon>
        <taxon>Embryophyta</taxon>
        <taxon>Tracheophyta</taxon>
        <taxon>Spermatophyta</taxon>
        <taxon>Magnoliopsida</taxon>
        <taxon>eudicotyledons</taxon>
        <taxon>Gunneridae</taxon>
        <taxon>Pentapetalae</taxon>
        <taxon>asterids</taxon>
        <taxon>lamiids</taxon>
        <taxon>Gentianales</taxon>
        <taxon>Rubiaceae</taxon>
        <taxon>Ixoroideae</taxon>
        <taxon>Gardenieae complex</taxon>
        <taxon>Bertiereae - Coffeeae clade</taxon>
        <taxon>Coffeeae</taxon>
        <taxon>Coffea</taxon>
    </lineage>
</organism>
<dbReference type="PANTHER" id="PTHR11006">
    <property type="entry name" value="PROTEIN ARGININE N-METHYLTRANSFERASE"/>
    <property type="match status" value="1"/>
</dbReference>
<feature type="region of interest" description="Disordered" evidence="7">
    <location>
        <begin position="1"/>
        <end position="54"/>
    </location>
</feature>
<reference evidence="10" key="2">
    <citation type="submission" date="2025-08" db="UniProtKB">
        <authorList>
            <consortium name="RefSeq"/>
        </authorList>
    </citation>
    <scope>IDENTIFICATION</scope>
    <source>
        <tissue evidence="10">Leaves</tissue>
    </source>
</reference>
<keyword evidence="5" id="KW-0539">Nucleus</keyword>
<dbReference type="FunFam" id="3.40.50.150:FF:000116">
    <property type="entry name" value="probable protein arginine N-methyltransferase 1"/>
    <property type="match status" value="1"/>
</dbReference>
<evidence type="ECO:0000256" key="7">
    <source>
        <dbReference type="SAM" id="MobiDB-lite"/>
    </source>
</evidence>
<evidence type="ECO:0000256" key="3">
    <source>
        <dbReference type="ARBA" id="ARBA00022679"/>
    </source>
</evidence>
<evidence type="ECO:0000259" key="8">
    <source>
        <dbReference type="Pfam" id="PF22528"/>
    </source>
</evidence>
<dbReference type="Proteomes" id="UP001652660">
    <property type="component" value="Chromosome 6c"/>
</dbReference>
<reference evidence="9" key="1">
    <citation type="journal article" date="2025" name="Foods">
        <title>Unveiling the Microbial Signatures of Arabica Coffee Cherries: Insights into Ripeness Specific Diversity, Functional Traits, and Implications for Quality and Safety.</title>
        <authorList>
            <consortium name="RefSeq"/>
            <person name="Tenea G.N."/>
            <person name="Cifuentes V."/>
            <person name="Reyes P."/>
            <person name="Cevallos-Vallejos M."/>
        </authorList>
    </citation>
    <scope>NUCLEOTIDE SEQUENCE [LARGE SCALE GENOMIC DNA]</scope>
</reference>
<keyword evidence="3 6" id="KW-0808">Transferase</keyword>
<dbReference type="GO" id="GO:0042054">
    <property type="term" value="F:histone methyltransferase activity"/>
    <property type="evidence" value="ECO:0007669"/>
    <property type="project" value="TreeGrafter"/>
</dbReference>
<protein>
    <submittedName>
        <fullName evidence="10">Probable protein arginine N-methyltransferase 1.2 isoform X1</fullName>
    </submittedName>
</protein>
<dbReference type="Gene3D" id="2.70.160.11">
    <property type="entry name" value="Hnrnp arginine n-methyltransferase1"/>
    <property type="match status" value="1"/>
</dbReference>
<evidence type="ECO:0000256" key="2">
    <source>
        <dbReference type="ARBA" id="ARBA00022603"/>
    </source>
</evidence>
<comment type="subcellular location">
    <subcellularLocation>
        <location evidence="1">Nucleus</location>
    </subcellularLocation>
</comment>
<evidence type="ECO:0000256" key="5">
    <source>
        <dbReference type="ARBA" id="ARBA00023242"/>
    </source>
</evidence>
<sequence length="401" mass="45671">MDRHRRTNESQNATSTDSNNPNKRPPAKIRFESEDDDDRFQDDETLEETATESSNIEEDFAMFEPDPDDGNVIGADKTSADYYFDSYSHFGIHEEMLKDVVRTKTYQNVIYKNSFLFRDKVVLDVGAGTGILSLFCAKVGAKHVYAIECSSMADMAQEIVKLNGFSDVITVIKGKVEEIELPVAQVDVIISEWMGYFLLYENMLDTVLYARNKWLVADGLVLPDKATLYLTAIEDADYKEDKIEFWNNVYGFDMSCIRKQSIMEPLVDTVDQNQIVTNCQMLKTMDISKMATGDASFTAPFKLVAERNDYIHALVAYFDVSFTKCHKLMGFSTGPKSRATHWKQTVLYLEDVLTVCQGESIVGSMTVAPNKKNPRDVDIMLKYSINGRRCQASRTQFYRMR</sequence>
<name>A0A6P6SQA3_COFAR</name>
<dbReference type="CDD" id="cd02440">
    <property type="entry name" value="AdoMet_MTases"/>
    <property type="match status" value="1"/>
</dbReference>
<dbReference type="FunFam" id="2.70.160.11:FF:000001">
    <property type="entry name" value="Blast:Protein arginine N-methyltransferase 1"/>
    <property type="match status" value="1"/>
</dbReference>
<gene>
    <name evidence="10" type="primary">LOC113693725</name>
</gene>
<evidence type="ECO:0000256" key="4">
    <source>
        <dbReference type="ARBA" id="ARBA00022691"/>
    </source>
</evidence>
<dbReference type="SUPFAM" id="SSF53335">
    <property type="entry name" value="S-adenosyl-L-methionine-dependent methyltransferases"/>
    <property type="match status" value="1"/>
</dbReference>
<evidence type="ECO:0000256" key="1">
    <source>
        <dbReference type="ARBA" id="ARBA00004123"/>
    </source>
</evidence>
<dbReference type="InterPro" id="IPR025799">
    <property type="entry name" value="Arg_MeTrfase"/>
</dbReference>
<accession>A0A6P6SQA3</accession>
<evidence type="ECO:0000256" key="6">
    <source>
        <dbReference type="PROSITE-ProRule" id="PRU01015"/>
    </source>
</evidence>
<dbReference type="GeneID" id="113693725"/>
<dbReference type="InterPro" id="IPR029063">
    <property type="entry name" value="SAM-dependent_MTases_sf"/>
</dbReference>
<dbReference type="RefSeq" id="XP_027068149.1">
    <property type="nucleotide sequence ID" value="XM_027212348.2"/>
</dbReference>
<evidence type="ECO:0000313" key="10">
    <source>
        <dbReference type="RefSeq" id="XP_027068149.1"/>
    </source>
</evidence>
<feature type="domain" description="Protein arginine N-methyltransferase" evidence="8">
    <location>
        <begin position="224"/>
        <end position="387"/>
    </location>
</feature>
<dbReference type="GO" id="GO:0005634">
    <property type="term" value="C:nucleus"/>
    <property type="evidence" value="ECO:0007669"/>
    <property type="project" value="UniProtKB-SubCell"/>
</dbReference>